<comment type="caution">
    <text evidence="4">The sequence shown here is derived from an EMBL/GenBank/DDBJ whole genome shotgun (WGS) entry which is preliminary data.</text>
</comment>
<dbReference type="GO" id="GO:0016990">
    <property type="term" value="F:arginine deiminase activity"/>
    <property type="evidence" value="ECO:0007669"/>
    <property type="project" value="UniProtKB-EC"/>
</dbReference>
<dbReference type="GO" id="GO:0016740">
    <property type="term" value="F:transferase activity"/>
    <property type="evidence" value="ECO:0007669"/>
    <property type="project" value="UniProtKB-KW"/>
</dbReference>
<dbReference type="HOGENOM" id="CLU_057463_2_0_10"/>
<dbReference type="RefSeq" id="WP_005469038.1">
    <property type="nucleotide sequence ID" value="NZ_KB291045.1"/>
</dbReference>
<dbReference type="PANTHER" id="PTHR47271">
    <property type="entry name" value="ARGININE DEIMINASE"/>
    <property type="match status" value="1"/>
</dbReference>
<dbReference type="EMBL" id="AMEQ01000024">
    <property type="protein sequence ID" value="EKY01728.1"/>
    <property type="molecule type" value="Genomic_DNA"/>
</dbReference>
<keyword evidence="4" id="KW-0808">Transferase</keyword>
<dbReference type="Pfam" id="PF19420">
    <property type="entry name" value="DDAH_eukar"/>
    <property type="match status" value="1"/>
</dbReference>
<evidence type="ECO:0000313" key="4">
    <source>
        <dbReference type="EMBL" id="EKY01728.1"/>
    </source>
</evidence>
<comment type="pathway">
    <text evidence="1">Amino-acid degradation; L-arginine degradation via ADI pathway; carbamoyl phosphate from L-arginine: step 1/2.</text>
</comment>
<proteinExistence type="predicted"/>
<dbReference type="AlphaFoldDB" id="L1NEC9"/>
<reference evidence="4 5" key="1">
    <citation type="submission" date="2012-05" db="EMBL/GenBank/DDBJ databases">
        <authorList>
            <person name="Weinstock G."/>
            <person name="Sodergren E."/>
            <person name="Lobos E.A."/>
            <person name="Fulton L."/>
            <person name="Fulton R."/>
            <person name="Courtney L."/>
            <person name="Fronick C."/>
            <person name="O'Laughlin M."/>
            <person name="Godfrey J."/>
            <person name="Wilson R.M."/>
            <person name="Miner T."/>
            <person name="Farmer C."/>
            <person name="Delehaunty K."/>
            <person name="Cordes M."/>
            <person name="Minx P."/>
            <person name="Tomlinson C."/>
            <person name="Chen J."/>
            <person name="Wollam A."/>
            <person name="Pepin K.H."/>
            <person name="Bhonagiri V."/>
            <person name="Zhang X."/>
            <person name="Suruliraj S."/>
            <person name="Warren W."/>
            <person name="Mitreva M."/>
            <person name="Mardis E.R."/>
            <person name="Wilson R.K."/>
        </authorList>
    </citation>
    <scope>NUCLEOTIDE SEQUENCE [LARGE SCALE GENOMIC DNA]</scope>
    <source>
        <strain evidence="4 5">F0037</strain>
    </source>
</reference>
<gene>
    <name evidence="4" type="ORF">HMPREF9134_00788</name>
</gene>
<evidence type="ECO:0000256" key="2">
    <source>
        <dbReference type="ARBA" id="ARBA00012171"/>
    </source>
</evidence>
<dbReference type="PATRIC" id="fig|1127696.3.peg.705"/>
<evidence type="ECO:0000256" key="3">
    <source>
        <dbReference type="ARBA" id="ARBA00049429"/>
    </source>
</evidence>
<evidence type="ECO:0000313" key="5">
    <source>
        <dbReference type="Proteomes" id="UP000010408"/>
    </source>
</evidence>
<dbReference type="GO" id="GO:0019546">
    <property type="term" value="P:L-arginine deiminase pathway"/>
    <property type="evidence" value="ECO:0007669"/>
    <property type="project" value="TreeGrafter"/>
</dbReference>
<dbReference type="EC" id="3.5.3.6" evidence="2"/>
<dbReference type="Gene3D" id="3.75.10.10">
    <property type="entry name" value="L-arginine/glycine Amidinotransferase, Chain A"/>
    <property type="match status" value="1"/>
</dbReference>
<accession>L1NEC9</accession>
<sequence>MEPIIPHVTNETDPLKVVVLGLPHSLGGVPKLTETYDAKSYEAVNKGFYPRESDVIHEMNEVLAILQRYGVEVLRPAPLENYNQIFARDVGFTIDNTFFISNLIPDRALETDAFATSILPRIAQDHIERLPEEVHTEGGDILLYDDVLFVGTYLGPDYPDFKTARTNRYAIDYLRERFPRKHIVPLELRKHDQDPRKSVLHLDCAFQPISKGRALIYKEGFLHKKDVGLLEEVFGRDNLFAVTPEEAYYMNTNIFSLGPEAIISDQHFIRLNQFLRSAWGMTVEEAPYQEISKMGGLLRCSTMPLVRGAK</sequence>
<name>L1NEC9_9PORP</name>
<dbReference type="Proteomes" id="UP000010408">
    <property type="component" value="Unassembled WGS sequence"/>
</dbReference>
<protein>
    <recommendedName>
        <fullName evidence="2">arginine deiminase</fullName>
        <ecNumber evidence="2">3.5.3.6</ecNumber>
    </recommendedName>
</protein>
<dbReference type="SUPFAM" id="SSF55909">
    <property type="entry name" value="Pentein"/>
    <property type="match status" value="1"/>
</dbReference>
<dbReference type="eggNOG" id="COG1834">
    <property type="taxonomic scope" value="Bacteria"/>
</dbReference>
<dbReference type="STRING" id="1127696.HMPREF9134_00788"/>
<dbReference type="PANTHER" id="PTHR47271:SF2">
    <property type="entry name" value="ARGININE DEIMINASE"/>
    <property type="match status" value="1"/>
</dbReference>
<comment type="catalytic activity">
    <reaction evidence="3">
        <text>L-arginine + H2O = L-citrulline + NH4(+)</text>
        <dbReference type="Rhea" id="RHEA:19597"/>
        <dbReference type="ChEBI" id="CHEBI:15377"/>
        <dbReference type="ChEBI" id="CHEBI:28938"/>
        <dbReference type="ChEBI" id="CHEBI:32682"/>
        <dbReference type="ChEBI" id="CHEBI:57743"/>
        <dbReference type="EC" id="3.5.3.6"/>
    </reaction>
</comment>
<evidence type="ECO:0000256" key="1">
    <source>
        <dbReference type="ARBA" id="ARBA00005213"/>
    </source>
</evidence>
<organism evidence="4 5">
    <name type="scientific">Porphyromonas catoniae F0037</name>
    <dbReference type="NCBI Taxonomy" id="1127696"/>
    <lineage>
        <taxon>Bacteria</taxon>
        <taxon>Pseudomonadati</taxon>
        <taxon>Bacteroidota</taxon>
        <taxon>Bacteroidia</taxon>
        <taxon>Bacteroidales</taxon>
        <taxon>Porphyromonadaceae</taxon>
        <taxon>Porphyromonas</taxon>
    </lineage>
</organism>